<dbReference type="AlphaFoldDB" id="A0A0G0JPR6"/>
<reference evidence="4 5" key="1">
    <citation type="journal article" date="2015" name="Nature">
        <title>rRNA introns, odd ribosomes, and small enigmatic genomes across a large radiation of phyla.</title>
        <authorList>
            <person name="Brown C.T."/>
            <person name="Hug L.A."/>
            <person name="Thomas B.C."/>
            <person name="Sharon I."/>
            <person name="Castelle C.J."/>
            <person name="Singh A."/>
            <person name="Wilkins M.J."/>
            <person name="Williams K.H."/>
            <person name="Banfield J.F."/>
        </authorList>
    </citation>
    <scope>NUCLEOTIDE SEQUENCE [LARGE SCALE GENOMIC DNA]</scope>
</reference>
<organism evidence="4 5">
    <name type="scientific">Candidatus Roizmanbacteria bacterium GW2011_GWA2_37_7</name>
    <dbReference type="NCBI Taxonomy" id="1618481"/>
    <lineage>
        <taxon>Bacteria</taxon>
        <taxon>Candidatus Roizmaniibacteriota</taxon>
    </lineage>
</organism>
<dbReference type="EMBL" id="LBTJ01000001">
    <property type="protein sequence ID" value="KKQ38909.1"/>
    <property type="molecule type" value="Genomic_DNA"/>
</dbReference>
<evidence type="ECO:0000313" key="5">
    <source>
        <dbReference type="Proteomes" id="UP000034471"/>
    </source>
</evidence>
<feature type="domain" description="Mannose-6-phosphate isomerase cupin" evidence="3">
    <location>
        <begin position="275"/>
        <end position="340"/>
    </location>
</feature>
<dbReference type="Proteomes" id="UP000034471">
    <property type="component" value="Unassembled WGS sequence"/>
</dbReference>
<name>A0A0G0JPR6_9BACT</name>
<dbReference type="SUPFAM" id="SSF51182">
    <property type="entry name" value="RmlC-like cupins"/>
    <property type="match status" value="1"/>
</dbReference>
<comment type="caution">
    <text evidence="4">The sequence shown here is derived from an EMBL/GenBank/DDBJ whole genome shotgun (WGS) entry which is preliminary data.</text>
</comment>
<accession>A0A0G0JPR6</accession>
<sequence length="356" mass="40610">MSRPYLIVPQLIKQPTWGGDYILRLKKWNKKQYQGVKIGQSYELSGSSRLATYASHSDDLQDMMDSNNDQCILISEIEPVNLLIKLNQAFGNSFQLHIKPNLHSARWKPKPESWYFLEDGLITLGVCHDTDLGQYKNTCVEIDVFMNNLSKQVKNSEISLMAARQQAKNFVQKKNPWQFVNKYRVAKYNLIDLSIGGIHHSWEEDMVNNPNGNIVFEVQLEAGDDKATIRAFDQGKIKDDGSIRKLNIDDYFNNLNNDPSHNDISFLKRAKQNGNLLKTQYYTVDIIKIDSEICVEGIKTYQHLYVRDGAVCVVGGNTSVVVKKGNSCFLPSSATKYIIQKNEPKSVVLRTYPIYS</sequence>
<dbReference type="InterPro" id="IPR049071">
    <property type="entry name" value="MPI_cupin_dom"/>
</dbReference>
<proteinExistence type="predicted"/>
<dbReference type="InterPro" id="IPR011051">
    <property type="entry name" value="RmlC_Cupin_sf"/>
</dbReference>
<evidence type="ECO:0000313" key="4">
    <source>
        <dbReference type="EMBL" id="KKQ38909.1"/>
    </source>
</evidence>
<dbReference type="InterPro" id="IPR014710">
    <property type="entry name" value="RmlC-like_jellyroll"/>
</dbReference>
<evidence type="ECO:0000259" key="3">
    <source>
        <dbReference type="Pfam" id="PF21621"/>
    </source>
</evidence>
<dbReference type="Pfam" id="PF21621">
    <property type="entry name" value="MPI_cupin_dom"/>
    <property type="match status" value="1"/>
</dbReference>
<evidence type="ECO:0000256" key="1">
    <source>
        <dbReference type="ARBA" id="ARBA00029741"/>
    </source>
</evidence>
<dbReference type="Gene3D" id="2.60.120.10">
    <property type="entry name" value="Jelly Rolls"/>
    <property type="match status" value="2"/>
</dbReference>
<evidence type="ECO:0000256" key="2">
    <source>
        <dbReference type="ARBA" id="ARBA00030762"/>
    </source>
</evidence>
<protein>
    <recommendedName>
        <fullName evidence="1">Phosphohexomutase</fullName>
    </recommendedName>
    <alternativeName>
        <fullName evidence="2">Phosphomannose isomerase</fullName>
    </alternativeName>
</protein>
<dbReference type="STRING" id="1618481.US54_C0001G0034"/>
<gene>
    <name evidence="4" type="ORF">US54_C0001G0034</name>
</gene>